<accession>A0A7H8QT82</accession>
<dbReference type="RefSeq" id="XP_035343317.1">
    <property type="nucleotide sequence ID" value="XM_035487424.1"/>
</dbReference>
<dbReference type="OrthoDB" id="4932428at2759"/>
<evidence type="ECO:0000313" key="1">
    <source>
        <dbReference type="EMBL" id="QKX57139.1"/>
    </source>
</evidence>
<organism evidence="1 2">
    <name type="scientific">Talaromyces rugulosus</name>
    <name type="common">Penicillium rugulosum</name>
    <dbReference type="NCBI Taxonomy" id="121627"/>
    <lineage>
        <taxon>Eukaryota</taxon>
        <taxon>Fungi</taxon>
        <taxon>Dikarya</taxon>
        <taxon>Ascomycota</taxon>
        <taxon>Pezizomycotina</taxon>
        <taxon>Eurotiomycetes</taxon>
        <taxon>Eurotiomycetidae</taxon>
        <taxon>Eurotiales</taxon>
        <taxon>Trichocomaceae</taxon>
        <taxon>Talaromyces</taxon>
        <taxon>Talaromyces sect. Islandici</taxon>
    </lineage>
</organism>
<gene>
    <name evidence="1" type="ORF">TRUGW13939_04247</name>
</gene>
<dbReference type="EMBL" id="CP055899">
    <property type="protein sequence ID" value="QKX57139.1"/>
    <property type="molecule type" value="Genomic_DNA"/>
</dbReference>
<protein>
    <submittedName>
        <fullName evidence="1">Uncharacterized protein</fullName>
    </submittedName>
</protein>
<evidence type="ECO:0000313" key="2">
    <source>
        <dbReference type="Proteomes" id="UP000509510"/>
    </source>
</evidence>
<reference evidence="2" key="1">
    <citation type="submission" date="2020-06" db="EMBL/GenBank/DDBJ databases">
        <title>A chromosome-scale genome assembly of Talaromyces rugulosus W13939.</title>
        <authorList>
            <person name="Wang B."/>
            <person name="Guo L."/>
            <person name="Ye K."/>
            <person name="Wang L."/>
        </authorList>
    </citation>
    <scope>NUCLEOTIDE SEQUENCE [LARGE SCALE GENOMIC DNA]</scope>
    <source>
        <strain evidence="2">W13939</strain>
    </source>
</reference>
<dbReference type="Proteomes" id="UP000509510">
    <property type="component" value="Chromosome II"/>
</dbReference>
<dbReference type="GeneID" id="55991749"/>
<name>A0A7H8QT82_TALRU</name>
<keyword evidence="2" id="KW-1185">Reference proteome</keyword>
<proteinExistence type="predicted"/>
<sequence>MPQDVKTLLTLLRTPRVNTLTELRRIERNLIPAKINPSLDNNSTIPNEIVEPLASAWLNYVYSNNLLSELRNLTRSCMFSSELLDEAKMLVTADPDSGQSWNFAWLVLNKIENEELIDKHARDLSTNPDMWGGRSPAADEAKMLEDKCKQEWTWAVRQMLRNWETA</sequence>
<dbReference type="AlphaFoldDB" id="A0A7H8QT82"/>
<dbReference type="KEGG" id="trg:TRUGW13939_04247"/>